<dbReference type="EMBL" id="JBHRSV010000001">
    <property type="protein sequence ID" value="MFC2924974.1"/>
    <property type="molecule type" value="Genomic_DNA"/>
</dbReference>
<sequence length="112" mass="12257">MAESQINTQRNVPTEAPFFMAVASNELSTQMAIGDQARAKAVDGYEGRGLYALRLDGQLTIRRVVRQAGGVMLVSRDHEGAPVTQMHWNDFEEAVVGRIVAVVRDVYSGGLH</sequence>
<evidence type="ECO:0008006" key="3">
    <source>
        <dbReference type="Google" id="ProtNLM"/>
    </source>
</evidence>
<organism evidence="1 2">
    <name type="scientific">Hyphobacterium vulgare</name>
    <dbReference type="NCBI Taxonomy" id="1736751"/>
    <lineage>
        <taxon>Bacteria</taxon>
        <taxon>Pseudomonadati</taxon>
        <taxon>Pseudomonadota</taxon>
        <taxon>Alphaproteobacteria</taxon>
        <taxon>Maricaulales</taxon>
        <taxon>Maricaulaceae</taxon>
        <taxon>Hyphobacterium</taxon>
    </lineage>
</organism>
<dbReference type="InterPro" id="IPR036286">
    <property type="entry name" value="LexA/Signal_pep-like_sf"/>
</dbReference>
<keyword evidence="2" id="KW-1185">Reference proteome</keyword>
<proteinExistence type="predicted"/>
<accession>A0ABV6ZU68</accession>
<name>A0ABV6ZU68_9PROT</name>
<dbReference type="SUPFAM" id="SSF51306">
    <property type="entry name" value="LexA/Signal peptidase"/>
    <property type="match status" value="1"/>
</dbReference>
<dbReference type="RefSeq" id="WP_343163857.1">
    <property type="nucleotide sequence ID" value="NZ_JBHRSV010000001.1"/>
</dbReference>
<evidence type="ECO:0000313" key="1">
    <source>
        <dbReference type="EMBL" id="MFC2924974.1"/>
    </source>
</evidence>
<dbReference type="Proteomes" id="UP001595379">
    <property type="component" value="Unassembled WGS sequence"/>
</dbReference>
<gene>
    <name evidence="1" type="ORF">ACFOOR_02525</name>
</gene>
<comment type="caution">
    <text evidence="1">The sequence shown here is derived from an EMBL/GenBank/DDBJ whole genome shotgun (WGS) entry which is preliminary data.</text>
</comment>
<reference evidence="2" key="1">
    <citation type="journal article" date="2019" name="Int. J. Syst. Evol. Microbiol.">
        <title>The Global Catalogue of Microorganisms (GCM) 10K type strain sequencing project: providing services to taxonomists for standard genome sequencing and annotation.</title>
        <authorList>
            <consortium name="The Broad Institute Genomics Platform"/>
            <consortium name="The Broad Institute Genome Sequencing Center for Infectious Disease"/>
            <person name="Wu L."/>
            <person name="Ma J."/>
        </authorList>
    </citation>
    <scope>NUCLEOTIDE SEQUENCE [LARGE SCALE GENOMIC DNA]</scope>
    <source>
        <strain evidence="2">KCTC 52487</strain>
    </source>
</reference>
<dbReference type="Gene3D" id="2.10.109.10">
    <property type="entry name" value="Umud Fragment, subunit A"/>
    <property type="match status" value="1"/>
</dbReference>
<protein>
    <recommendedName>
        <fullName evidence="3">Peptidase S24/S26A/S26B/S26C domain-containing protein</fullName>
    </recommendedName>
</protein>
<evidence type="ECO:0000313" key="2">
    <source>
        <dbReference type="Proteomes" id="UP001595379"/>
    </source>
</evidence>